<accession>A0A506PGD2</accession>
<dbReference type="EMBL" id="VHIQ01000006">
    <property type="protein sequence ID" value="TPV32475.1"/>
    <property type="molecule type" value="Genomic_DNA"/>
</dbReference>
<name>A0A506PGD2_9FLAO</name>
<feature type="chain" id="PRO_5021304386" evidence="1">
    <location>
        <begin position="22"/>
        <end position="182"/>
    </location>
</feature>
<gene>
    <name evidence="3" type="ORF">FJ651_13010</name>
</gene>
<dbReference type="Proteomes" id="UP000317332">
    <property type="component" value="Unassembled WGS sequence"/>
</dbReference>
<dbReference type="AlphaFoldDB" id="A0A506PGD2"/>
<comment type="caution">
    <text evidence="3">The sequence shown here is derived from an EMBL/GenBank/DDBJ whole genome shotgun (WGS) entry which is preliminary data.</text>
</comment>
<dbReference type="OrthoDB" id="329837at2"/>
<reference evidence="3 4" key="1">
    <citation type="submission" date="2019-06" db="EMBL/GenBank/DDBJ databases">
        <title>Flavobacteriaceae Paucihalobacterium erythroidium CWB-1, complete genome.</title>
        <authorList>
            <person name="Wu S."/>
        </authorList>
    </citation>
    <scope>NUCLEOTIDE SEQUENCE [LARGE SCALE GENOMIC DNA]</scope>
    <source>
        <strain evidence="3 4">CWB-1</strain>
    </source>
</reference>
<protein>
    <submittedName>
        <fullName evidence="3">DUF4136 domain-containing protein</fullName>
    </submittedName>
</protein>
<evidence type="ECO:0000313" key="4">
    <source>
        <dbReference type="Proteomes" id="UP000317332"/>
    </source>
</evidence>
<organism evidence="3 4">
    <name type="scientific">Paucihalobacter ruber</name>
    <dbReference type="NCBI Taxonomy" id="2567861"/>
    <lineage>
        <taxon>Bacteria</taxon>
        <taxon>Pseudomonadati</taxon>
        <taxon>Bacteroidota</taxon>
        <taxon>Flavobacteriia</taxon>
        <taxon>Flavobacteriales</taxon>
        <taxon>Flavobacteriaceae</taxon>
        <taxon>Paucihalobacter</taxon>
    </lineage>
</organism>
<dbReference type="RefSeq" id="WP_140990970.1">
    <property type="nucleotide sequence ID" value="NZ_VHIQ01000006.1"/>
</dbReference>
<dbReference type="Gene3D" id="3.30.160.670">
    <property type="match status" value="1"/>
</dbReference>
<evidence type="ECO:0000313" key="3">
    <source>
        <dbReference type="EMBL" id="TPV32475.1"/>
    </source>
</evidence>
<evidence type="ECO:0000256" key="1">
    <source>
        <dbReference type="SAM" id="SignalP"/>
    </source>
</evidence>
<feature type="signal peptide" evidence="1">
    <location>
        <begin position="1"/>
        <end position="21"/>
    </location>
</feature>
<dbReference type="InterPro" id="IPR025411">
    <property type="entry name" value="DUF4136"/>
</dbReference>
<keyword evidence="4" id="KW-1185">Reference proteome</keyword>
<feature type="domain" description="DUF4136" evidence="2">
    <location>
        <begin position="26"/>
        <end position="175"/>
    </location>
</feature>
<dbReference type="Pfam" id="PF13590">
    <property type="entry name" value="DUF4136"/>
    <property type="match status" value="1"/>
</dbReference>
<keyword evidence="1" id="KW-0732">Signal</keyword>
<evidence type="ECO:0000259" key="2">
    <source>
        <dbReference type="Pfam" id="PF13590"/>
    </source>
</evidence>
<sequence length="182" mass="21503">MKLFKFYLGALLLLNLSCASTQEVMFDYNLDVDFNQYSTFVLCIDDLFVEYTSQPNYDNKTIRNYLADAVEYEMKKREHRTNVLNPELQVGFTITLTENTVSFVDCEEGNALGYWKECKIEERNYLEETLITYVSDYKTNEIIWQASIECSLNKPKKALKEHIDELVKQLFKTYPKSEKRIF</sequence>
<proteinExistence type="predicted"/>